<dbReference type="OrthoDB" id="10409404at2759"/>
<dbReference type="AlphaFoldDB" id="A0A8S0VXC2"/>
<organism evidence="2 3">
    <name type="scientific">Cyclocybe aegerita</name>
    <name type="common">Black poplar mushroom</name>
    <name type="synonym">Agrocybe aegerita</name>
    <dbReference type="NCBI Taxonomy" id="1973307"/>
    <lineage>
        <taxon>Eukaryota</taxon>
        <taxon>Fungi</taxon>
        <taxon>Dikarya</taxon>
        <taxon>Basidiomycota</taxon>
        <taxon>Agaricomycotina</taxon>
        <taxon>Agaricomycetes</taxon>
        <taxon>Agaricomycetidae</taxon>
        <taxon>Agaricales</taxon>
        <taxon>Agaricineae</taxon>
        <taxon>Bolbitiaceae</taxon>
        <taxon>Cyclocybe</taxon>
    </lineage>
</organism>
<feature type="compositionally biased region" description="Basic and acidic residues" evidence="1">
    <location>
        <begin position="419"/>
        <end position="443"/>
    </location>
</feature>
<dbReference type="EMBL" id="CACVBS010000029">
    <property type="protein sequence ID" value="CAA7260531.1"/>
    <property type="molecule type" value="Genomic_DNA"/>
</dbReference>
<feature type="region of interest" description="Disordered" evidence="1">
    <location>
        <begin position="393"/>
        <end position="586"/>
    </location>
</feature>
<reference evidence="2 3" key="1">
    <citation type="submission" date="2020-01" db="EMBL/GenBank/DDBJ databases">
        <authorList>
            <person name="Gupta K D."/>
        </authorList>
    </citation>
    <scope>NUCLEOTIDE SEQUENCE [LARGE SCALE GENOMIC DNA]</scope>
</reference>
<accession>A0A8S0VXC2</accession>
<evidence type="ECO:0000256" key="1">
    <source>
        <dbReference type="SAM" id="MobiDB-lite"/>
    </source>
</evidence>
<comment type="caution">
    <text evidence="2">The sequence shown here is derived from an EMBL/GenBank/DDBJ whole genome shotgun (WGS) entry which is preliminary data.</text>
</comment>
<feature type="compositionally biased region" description="Polar residues" evidence="1">
    <location>
        <begin position="467"/>
        <end position="485"/>
    </location>
</feature>
<feature type="compositionally biased region" description="Basic and acidic residues" evidence="1">
    <location>
        <begin position="282"/>
        <end position="296"/>
    </location>
</feature>
<feature type="compositionally biased region" description="Low complexity" evidence="1">
    <location>
        <begin position="227"/>
        <end position="245"/>
    </location>
</feature>
<evidence type="ECO:0000313" key="3">
    <source>
        <dbReference type="Proteomes" id="UP000467700"/>
    </source>
</evidence>
<feature type="compositionally biased region" description="Low complexity" evidence="1">
    <location>
        <begin position="258"/>
        <end position="270"/>
    </location>
</feature>
<protein>
    <submittedName>
        <fullName evidence="2">Uncharacterized protein</fullName>
    </submittedName>
</protein>
<feature type="compositionally biased region" description="Basic residues" evidence="1">
    <location>
        <begin position="152"/>
        <end position="164"/>
    </location>
</feature>
<proteinExistence type="predicted"/>
<dbReference type="Proteomes" id="UP000467700">
    <property type="component" value="Unassembled WGS sequence"/>
</dbReference>
<name>A0A8S0VXC2_CYCAE</name>
<feature type="region of interest" description="Disordered" evidence="1">
    <location>
        <begin position="138"/>
        <end position="296"/>
    </location>
</feature>
<evidence type="ECO:0000313" key="2">
    <source>
        <dbReference type="EMBL" id="CAA7260531.1"/>
    </source>
</evidence>
<keyword evidence="3" id="KW-1185">Reference proteome</keyword>
<gene>
    <name evidence="2" type="ORF">AAE3_LOCUS2551</name>
</gene>
<sequence length="586" mass="64124">MLAPPARNFHCRLATIGPAPGNFDLITLFILNTNHHPQPPSSLSPPVVRHNKRLKNQNCVLSQPKPLHHTEFLPPLNFVMATEHTAPSTPLTRASLERLTIAKLKLLAKNRGYRITKTRKSEIIDEIIEAAGAVKEEVVSPGKPLLQERPPRPRHISRNGRGKKPSSPTFGREPTLSPLAGKGTREASSPADAAPAVIAPNGNASSLSTPSHREEAIAATGPLSQRSSGSSSNPSSASPHSNSGSVEPNTRKPDLNNPSPQSSPEPEVGSPCPPEALEEIMEEARAERDEVKQRTEDNQRIIERLKKMLKEMEEFSQTKSDEEMKLERATEFAGLYTREGLAWEEDAIFGEHAAIVRKGTTEDGAVFVEEADALVEQQDPDIRKYKERQEVKNGKRKAVLVSEPSSTRIDQQHVAEAAADEKAQRKEEDMQEAIRRSLQDKHIFNPRAEGSKGGQFRRVRVVGAASQAASSLPMTSSAPWATTENDIPLLAAGSSKRPREEEEQETALGASGSIAGVENESDVRHAPKRRLSPSMASRYPGQPATTSDLIDPPYPLGTFVPPPPRPTAFYYDRSRDPRLKAQAAPQ</sequence>
<feature type="compositionally biased region" description="Pro residues" evidence="1">
    <location>
        <begin position="552"/>
        <end position="566"/>
    </location>
</feature>